<accession>A0A565BCM0</accession>
<reference evidence="1" key="1">
    <citation type="submission" date="2019-07" db="EMBL/GenBank/DDBJ databases">
        <authorList>
            <person name="Dittberner H."/>
        </authorList>
    </citation>
    <scope>NUCLEOTIDE SEQUENCE [LARGE SCALE GENOMIC DNA]</scope>
</reference>
<evidence type="ECO:0000313" key="1">
    <source>
        <dbReference type="EMBL" id="VVA98620.1"/>
    </source>
</evidence>
<protein>
    <submittedName>
        <fullName evidence="1">Uncharacterized protein</fullName>
    </submittedName>
</protein>
<dbReference type="EMBL" id="CABITT030000003">
    <property type="protein sequence ID" value="VVA98620.1"/>
    <property type="molecule type" value="Genomic_DNA"/>
</dbReference>
<dbReference type="AlphaFoldDB" id="A0A565BCM0"/>
<comment type="caution">
    <text evidence="1">The sequence shown here is derived from an EMBL/GenBank/DDBJ whole genome shotgun (WGS) entry which is preliminary data.</text>
</comment>
<gene>
    <name evidence="1" type="ORF">ANE_LOCUS9065</name>
</gene>
<organism evidence="1 2">
    <name type="scientific">Arabis nemorensis</name>
    <dbReference type="NCBI Taxonomy" id="586526"/>
    <lineage>
        <taxon>Eukaryota</taxon>
        <taxon>Viridiplantae</taxon>
        <taxon>Streptophyta</taxon>
        <taxon>Embryophyta</taxon>
        <taxon>Tracheophyta</taxon>
        <taxon>Spermatophyta</taxon>
        <taxon>Magnoliopsida</taxon>
        <taxon>eudicotyledons</taxon>
        <taxon>Gunneridae</taxon>
        <taxon>Pentapetalae</taxon>
        <taxon>rosids</taxon>
        <taxon>malvids</taxon>
        <taxon>Brassicales</taxon>
        <taxon>Brassicaceae</taxon>
        <taxon>Arabideae</taxon>
        <taxon>Arabis</taxon>
    </lineage>
</organism>
<name>A0A565BCM0_9BRAS</name>
<dbReference type="Proteomes" id="UP000489600">
    <property type="component" value="Unassembled WGS sequence"/>
</dbReference>
<evidence type="ECO:0000313" key="2">
    <source>
        <dbReference type="Proteomes" id="UP000489600"/>
    </source>
</evidence>
<sequence length="124" mass="13613">MSMFMGPYRNSPRDVIIVSTSQRRLLSVADLITVRLATPMSSPPHDPSFSASLKQTSISPRRWLPLRRLNLTSSCPPCNAVVFSLSRCKSIHLAGPSHHETPLAWTFLLCGILVAKTLPSTNAT</sequence>
<proteinExistence type="predicted"/>
<keyword evidence="2" id="KW-1185">Reference proteome</keyword>